<dbReference type="Pfam" id="PF02880">
    <property type="entry name" value="PGM_PMM_III"/>
    <property type="match status" value="1"/>
</dbReference>
<dbReference type="GO" id="GO:0000287">
    <property type="term" value="F:magnesium ion binding"/>
    <property type="evidence" value="ECO:0007669"/>
    <property type="project" value="InterPro"/>
</dbReference>
<evidence type="ECO:0000256" key="8">
    <source>
        <dbReference type="ARBA" id="ARBA00022842"/>
    </source>
</evidence>
<dbReference type="InterPro" id="IPR016066">
    <property type="entry name" value="A-D-PHexomutase_CS"/>
</dbReference>
<comment type="subcellular location">
    <subcellularLocation>
        <location evidence="2">Cytoplasm</location>
    </subcellularLocation>
</comment>
<keyword evidence="6" id="KW-0597">Phosphoprotein</keyword>
<evidence type="ECO:0000256" key="9">
    <source>
        <dbReference type="ARBA" id="ARBA00023235"/>
    </source>
</evidence>
<keyword evidence="5" id="KW-0313">Glucose metabolism</keyword>
<dbReference type="SUPFAM" id="SSF55957">
    <property type="entry name" value="Phosphoglucomutase, C-terminal domain"/>
    <property type="match status" value="1"/>
</dbReference>
<reference evidence="14 15" key="1">
    <citation type="journal article" date="2018" name="MBio">
        <title>Comparative Genomics Reveals the Core Gene Toolbox for the Fungus-Insect Symbiosis.</title>
        <authorList>
            <person name="Wang Y."/>
            <person name="Stata M."/>
            <person name="Wang W."/>
            <person name="Stajich J.E."/>
            <person name="White M.M."/>
            <person name="Moncalvo J.M."/>
        </authorList>
    </citation>
    <scope>NUCLEOTIDE SEQUENCE [LARGE SCALE GENOMIC DNA]</scope>
    <source>
        <strain evidence="14 15">SC-DP-2</strain>
    </source>
</reference>
<sequence length="625" mass="69286">MTEQPSIYELADKWISLDRDLVTKKQIEALKEAKDTDALERLLRVPIKFGTAGLRAKMEAGFSRMNCVTVIQASQGLSLFVKDNVPNAESRGVVIGHDHRYNSEIFAQLSAAVFLYYGYTVYYLGGLSMTPLVPFAVKYKSAACGIMITASHNPKDDNGYKVYYENGAQIIPPIDSGIASYIEKNQEIVIWGSESYKTHANVVDIKDQLIDAYFENAKSLILDSKLTNAGKLKYVYTAMHGVGAPFCNKMLETLNMDPFIPVAEQISPDPNFSTVSFPNPEEKGALDMAIKTANQEGATIIIASDPDADRFAAAEKQQDGTWNIFSGDQLGTLLAYFTLLLAKSKDIPVNRLAMVNSTVSSQMLKSMAAKEGFFYKDTLTGFKWMSNELLKLQEKEGLVPCFAYEEALGYLVSPNVLDKDGVTALGCFVQLAVYINSKGFTIKSFLDSLYDKYGYFLTDNYYYICNDTKKINKIFDNIRYGTGSSPSDFDAIPRTNFFCVETGKTLRYPLEIGGSPVTYIRDLTVGFEVHQLDTLISSVNNPQINVSSGQYVPDLLVSASSQMITFETANRGRITLRTSGTEPKIKYYIEISGDNSDKDAVKQNLENLVAAVGSEVMEARKNQLL</sequence>
<dbReference type="FunFam" id="3.40.120.10:FF:000035">
    <property type="entry name" value="Pgm3p"/>
    <property type="match status" value="1"/>
</dbReference>
<dbReference type="GO" id="GO:0005737">
    <property type="term" value="C:cytoplasm"/>
    <property type="evidence" value="ECO:0007669"/>
    <property type="project" value="UniProtKB-SubCell"/>
</dbReference>
<dbReference type="InterPro" id="IPR005845">
    <property type="entry name" value="A-D-PHexomutase_a/b/a-II"/>
</dbReference>
<keyword evidence="4" id="KW-0963">Cytoplasm</keyword>
<evidence type="ECO:0000259" key="13">
    <source>
        <dbReference type="Pfam" id="PF02880"/>
    </source>
</evidence>
<comment type="similarity">
    <text evidence="3">Belongs to the phosphohexose mutase family.</text>
</comment>
<evidence type="ECO:0000256" key="1">
    <source>
        <dbReference type="ARBA" id="ARBA00001946"/>
    </source>
</evidence>
<dbReference type="AlphaFoldDB" id="A0A2T9Z922"/>
<evidence type="ECO:0000259" key="11">
    <source>
        <dbReference type="Pfam" id="PF02878"/>
    </source>
</evidence>
<organism evidence="14 15">
    <name type="scientific">Smittium megazygosporum</name>
    <dbReference type="NCBI Taxonomy" id="133381"/>
    <lineage>
        <taxon>Eukaryota</taxon>
        <taxon>Fungi</taxon>
        <taxon>Fungi incertae sedis</taxon>
        <taxon>Zoopagomycota</taxon>
        <taxon>Kickxellomycotina</taxon>
        <taxon>Harpellomycetes</taxon>
        <taxon>Harpellales</taxon>
        <taxon>Legeriomycetaceae</taxon>
        <taxon>Smittium</taxon>
    </lineage>
</organism>
<keyword evidence="10" id="KW-0119">Carbohydrate metabolism</keyword>
<feature type="domain" description="Alpha-D-phosphohexomutase alpha/beta/alpha" evidence="13">
    <location>
        <begin position="327"/>
        <end position="453"/>
    </location>
</feature>
<evidence type="ECO:0000313" key="15">
    <source>
        <dbReference type="Proteomes" id="UP000245609"/>
    </source>
</evidence>
<dbReference type="EMBL" id="MBFS01001373">
    <property type="protein sequence ID" value="PVV01098.1"/>
    <property type="molecule type" value="Genomic_DNA"/>
</dbReference>
<proteinExistence type="inferred from homology"/>
<evidence type="ECO:0000256" key="10">
    <source>
        <dbReference type="ARBA" id="ARBA00023277"/>
    </source>
</evidence>
<dbReference type="CDD" id="cd05799">
    <property type="entry name" value="PGM2"/>
    <property type="match status" value="1"/>
</dbReference>
<comment type="caution">
    <text evidence="14">The sequence shown here is derived from an EMBL/GenBank/DDBJ whole genome shotgun (WGS) entry which is preliminary data.</text>
</comment>
<evidence type="ECO:0000256" key="3">
    <source>
        <dbReference type="ARBA" id="ARBA00010231"/>
    </source>
</evidence>
<dbReference type="Gene3D" id="3.30.310.50">
    <property type="entry name" value="Alpha-D-phosphohexomutase, C-terminal domain"/>
    <property type="match status" value="1"/>
</dbReference>
<comment type="cofactor">
    <cofactor evidence="1">
        <name>Mg(2+)</name>
        <dbReference type="ChEBI" id="CHEBI:18420"/>
    </cofactor>
</comment>
<dbReference type="STRING" id="133381.A0A2T9Z922"/>
<dbReference type="GO" id="GO:0005634">
    <property type="term" value="C:nucleus"/>
    <property type="evidence" value="ECO:0007669"/>
    <property type="project" value="TreeGrafter"/>
</dbReference>
<dbReference type="GO" id="GO:0006006">
    <property type="term" value="P:glucose metabolic process"/>
    <property type="evidence" value="ECO:0007669"/>
    <property type="project" value="UniProtKB-KW"/>
</dbReference>
<dbReference type="InterPro" id="IPR016055">
    <property type="entry name" value="A-D-PHexomutase_a/b/a-I/II/III"/>
</dbReference>
<dbReference type="PANTHER" id="PTHR45745">
    <property type="entry name" value="PHOSPHOMANNOMUTASE 45A"/>
    <property type="match status" value="1"/>
</dbReference>
<accession>A0A2T9Z922</accession>
<dbReference type="GO" id="GO:0008973">
    <property type="term" value="F:phosphopentomutase activity"/>
    <property type="evidence" value="ECO:0007669"/>
    <property type="project" value="TreeGrafter"/>
</dbReference>
<dbReference type="InterPro" id="IPR005846">
    <property type="entry name" value="A-D-PHexomutase_a/b/a-III"/>
</dbReference>
<dbReference type="PROSITE" id="PS00710">
    <property type="entry name" value="PGM_PMM"/>
    <property type="match status" value="1"/>
</dbReference>
<evidence type="ECO:0000256" key="2">
    <source>
        <dbReference type="ARBA" id="ARBA00004496"/>
    </source>
</evidence>
<evidence type="ECO:0000259" key="12">
    <source>
        <dbReference type="Pfam" id="PF02879"/>
    </source>
</evidence>
<keyword evidence="15" id="KW-1185">Reference proteome</keyword>
<gene>
    <name evidence="14" type="ORF">BB560_004498</name>
</gene>
<dbReference type="SUPFAM" id="SSF53738">
    <property type="entry name" value="Phosphoglucomutase, first 3 domains"/>
    <property type="match status" value="3"/>
</dbReference>
<protein>
    <recommendedName>
        <fullName evidence="16">Phosphoglucomutase</fullName>
    </recommendedName>
</protein>
<name>A0A2T9Z922_9FUNG</name>
<evidence type="ECO:0000256" key="4">
    <source>
        <dbReference type="ARBA" id="ARBA00022490"/>
    </source>
</evidence>
<feature type="domain" description="Alpha-D-phosphohexomutase alpha/beta/alpha" evidence="12">
    <location>
        <begin position="212"/>
        <end position="316"/>
    </location>
</feature>
<dbReference type="GO" id="GO:0006166">
    <property type="term" value="P:purine ribonucleoside salvage"/>
    <property type="evidence" value="ECO:0007669"/>
    <property type="project" value="TreeGrafter"/>
</dbReference>
<dbReference type="OrthoDB" id="8300170at2759"/>
<evidence type="ECO:0000313" key="14">
    <source>
        <dbReference type="EMBL" id="PVV01098.1"/>
    </source>
</evidence>
<dbReference type="PRINTS" id="PR00509">
    <property type="entry name" value="PGMPMM"/>
</dbReference>
<keyword evidence="7" id="KW-0479">Metal-binding</keyword>
<evidence type="ECO:0000256" key="7">
    <source>
        <dbReference type="ARBA" id="ARBA00022723"/>
    </source>
</evidence>
<dbReference type="InterPro" id="IPR005841">
    <property type="entry name" value="Alpha-D-phosphohexomutase_SF"/>
</dbReference>
<evidence type="ECO:0000256" key="6">
    <source>
        <dbReference type="ARBA" id="ARBA00022553"/>
    </source>
</evidence>
<evidence type="ECO:0008006" key="16">
    <source>
        <dbReference type="Google" id="ProtNLM"/>
    </source>
</evidence>
<dbReference type="InterPro" id="IPR036900">
    <property type="entry name" value="A-D-PHexomutase_C_sf"/>
</dbReference>
<evidence type="ECO:0000256" key="5">
    <source>
        <dbReference type="ARBA" id="ARBA00022526"/>
    </source>
</evidence>
<dbReference type="Proteomes" id="UP000245609">
    <property type="component" value="Unassembled WGS sequence"/>
</dbReference>
<dbReference type="Pfam" id="PF02878">
    <property type="entry name" value="PGM_PMM_I"/>
    <property type="match status" value="1"/>
</dbReference>
<keyword evidence="9" id="KW-0413">Isomerase</keyword>
<keyword evidence="8" id="KW-0460">Magnesium</keyword>
<dbReference type="InterPro" id="IPR005844">
    <property type="entry name" value="A-D-PHexomutase_a/b/a-I"/>
</dbReference>
<dbReference type="Gene3D" id="3.40.120.10">
    <property type="entry name" value="Alpha-D-Glucose-1,6-Bisphosphate, subunit A, domain 3"/>
    <property type="match status" value="3"/>
</dbReference>
<dbReference type="PANTHER" id="PTHR45745:SF1">
    <property type="entry name" value="PHOSPHOGLUCOMUTASE 2B-RELATED"/>
    <property type="match status" value="1"/>
</dbReference>
<dbReference type="Pfam" id="PF02879">
    <property type="entry name" value="PGM_PMM_II"/>
    <property type="match status" value="1"/>
</dbReference>
<feature type="domain" description="Alpha-D-phosphohexomutase alpha/beta/alpha" evidence="11">
    <location>
        <begin position="47"/>
        <end position="187"/>
    </location>
</feature>